<sequence length="539" mass="56360">MSWKPSVIPNNGRWADSLGLDKGPAWQPPPGGASGSGPRQLPAVLPCQLERTGSFAQKEEGRRTRGQSGQFDLSPPLCGQQCPGSCIGWARCGFGDRPRLSPSSEPGAQLQSPQAAAAEGCILEPALGHGRRLFSEKPVRHSSGAAPSSATQRALMEREEIVVLRKASSSGFPLPCAKATSVTASEDVSARVHISPKDLCKHSQRSGLDAGGRRSRSLEEKFPLASSARAPRPVSSALVPGLFSAFTSGLIADELCGGLPGSLQRLPGREGSEGWSGCGPSLALPTKAEGAACLCGHPTRWPGGQVLLLDVRMEAQLACCGMLCGPSGLFQNRAQTVMALTRVLLLDVRSEAQLAGRGMLCEPGGHKGQPGSSRAWACGPGVVSASVNYPGCQGNHGLSGTIWGDKEALWKVPSCSGRGEAADHVERAEGAFSGHDGMWDAVGRGSTGTQSKDQQRGQPSPQGPCALSNFIVGRTLNTGSGFARAFHGQHTQRGGHRHCAMQQSPGAQPLRASETLPTRQPPPPCPSRSLQPPFCSWLL</sequence>
<gene>
    <name evidence="1" type="ORF">MRATA1EN3_LOCUS22455</name>
</gene>
<evidence type="ECO:0000313" key="2">
    <source>
        <dbReference type="Proteomes" id="UP001162501"/>
    </source>
</evidence>
<dbReference type="EMBL" id="OX596090">
    <property type="protein sequence ID" value="CAI9711242.1"/>
    <property type="molecule type" value="Genomic_DNA"/>
</dbReference>
<accession>A0ACB0FDW3</accession>
<evidence type="ECO:0000313" key="1">
    <source>
        <dbReference type="EMBL" id="CAI9711242.1"/>
    </source>
</evidence>
<reference evidence="1" key="1">
    <citation type="submission" date="2023-05" db="EMBL/GenBank/DDBJ databases">
        <authorList>
            <consortium name="ELIXIR-Norway"/>
        </authorList>
    </citation>
    <scope>NUCLEOTIDE SEQUENCE</scope>
</reference>
<dbReference type="Proteomes" id="UP001162501">
    <property type="component" value="Chromosome 6"/>
</dbReference>
<protein>
    <submittedName>
        <fullName evidence="1">Uncharacterized protein</fullName>
    </submittedName>
</protein>
<organism evidence="1 2">
    <name type="scientific">Rangifer tarandus platyrhynchus</name>
    <name type="common">Svalbard reindeer</name>
    <dbReference type="NCBI Taxonomy" id="3082113"/>
    <lineage>
        <taxon>Eukaryota</taxon>
        <taxon>Metazoa</taxon>
        <taxon>Chordata</taxon>
        <taxon>Craniata</taxon>
        <taxon>Vertebrata</taxon>
        <taxon>Euteleostomi</taxon>
        <taxon>Mammalia</taxon>
        <taxon>Eutheria</taxon>
        <taxon>Laurasiatheria</taxon>
        <taxon>Artiodactyla</taxon>
        <taxon>Ruminantia</taxon>
        <taxon>Pecora</taxon>
        <taxon>Cervidae</taxon>
        <taxon>Odocoileinae</taxon>
        <taxon>Rangifer</taxon>
    </lineage>
</organism>
<proteinExistence type="predicted"/>
<name>A0ACB0FDW3_RANTA</name>